<dbReference type="EMBL" id="FTPR01000001">
    <property type="protein sequence ID" value="SIT79721.1"/>
    <property type="molecule type" value="Genomic_DNA"/>
</dbReference>
<dbReference type="AlphaFoldDB" id="A0A1R3WNJ5"/>
<evidence type="ECO:0000313" key="2">
    <source>
        <dbReference type="Proteomes" id="UP000186997"/>
    </source>
</evidence>
<sequence>MWHHLKDFWTHNRPAFLAFLVVFALTGVFGMRAVTQYIYWSDPGKQNQTLAGWMTPRYVAKSYNVPPEVIKAAWNLNPDSALRRASLDTIAQELGLTLEEMQQRVAAAALAFHAGQTDE</sequence>
<dbReference type="STRING" id="287098.SAMN05421665_0993"/>
<reference evidence="2" key="1">
    <citation type="submission" date="2017-01" db="EMBL/GenBank/DDBJ databases">
        <authorList>
            <person name="Varghese N."/>
            <person name="Submissions S."/>
        </authorList>
    </citation>
    <scope>NUCLEOTIDE SEQUENCE [LARGE SCALE GENOMIC DNA]</scope>
    <source>
        <strain evidence="2">DSM 29591</strain>
    </source>
</reference>
<dbReference type="RefSeq" id="WP_076658593.1">
    <property type="nucleotide sequence ID" value="NZ_FTPR01000001.1"/>
</dbReference>
<keyword evidence="2" id="KW-1185">Reference proteome</keyword>
<name>A0A1R3WNJ5_9RHOB</name>
<gene>
    <name evidence="1" type="ORF">SAMN05421665_0993</name>
</gene>
<evidence type="ECO:0000313" key="1">
    <source>
        <dbReference type="EMBL" id="SIT79721.1"/>
    </source>
</evidence>
<accession>A0A1R3WNJ5</accession>
<protein>
    <submittedName>
        <fullName evidence="1">Uncharacterized protein</fullName>
    </submittedName>
</protein>
<organism evidence="1 2">
    <name type="scientific">Yoonia rosea</name>
    <dbReference type="NCBI Taxonomy" id="287098"/>
    <lineage>
        <taxon>Bacteria</taxon>
        <taxon>Pseudomonadati</taxon>
        <taxon>Pseudomonadota</taxon>
        <taxon>Alphaproteobacteria</taxon>
        <taxon>Rhodobacterales</taxon>
        <taxon>Paracoccaceae</taxon>
        <taxon>Yoonia</taxon>
    </lineage>
</organism>
<dbReference type="Proteomes" id="UP000186997">
    <property type="component" value="Unassembled WGS sequence"/>
</dbReference>
<proteinExistence type="predicted"/>
<dbReference type="OrthoDB" id="159440at2"/>